<proteinExistence type="predicted"/>
<dbReference type="Proteomes" id="UP000235786">
    <property type="component" value="Unassembled WGS sequence"/>
</dbReference>
<evidence type="ECO:0000313" key="2">
    <source>
        <dbReference type="Proteomes" id="UP000235786"/>
    </source>
</evidence>
<dbReference type="AlphaFoldDB" id="A0A2J6RF51"/>
<gene>
    <name evidence="1" type="ORF">L207DRAFT_568205</name>
</gene>
<dbReference type="OrthoDB" id="4252443at2759"/>
<dbReference type="EMBL" id="KZ613949">
    <property type="protein sequence ID" value="PMD37136.1"/>
    <property type="molecule type" value="Genomic_DNA"/>
</dbReference>
<accession>A0A2J6RF51</accession>
<protein>
    <submittedName>
        <fullName evidence="1">Uncharacterized protein</fullName>
    </submittedName>
</protein>
<name>A0A2J6RF51_HYAVF</name>
<organism evidence="1 2">
    <name type="scientific">Hyaloscypha variabilis (strain UAMH 11265 / GT02V1 / F)</name>
    <name type="common">Meliniomyces variabilis</name>
    <dbReference type="NCBI Taxonomy" id="1149755"/>
    <lineage>
        <taxon>Eukaryota</taxon>
        <taxon>Fungi</taxon>
        <taxon>Dikarya</taxon>
        <taxon>Ascomycota</taxon>
        <taxon>Pezizomycotina</taxon>
        <taxon>Leotiomycetes</taxon>
        <taxon>Helotiales</taxon>
        <taxon>Hyaloscyphaceae</taxon>
        <taxon>Hyaloscypha</taxon>
        <taxon>Hyaloscypha variabilis</taxon>
    </lineage>
</organism>
<feature type="non-terminal residue" evidence="1">
    <location>
        <position position="205"/>
    </location>
</feature>
<evidence type="ECO:0000313" key="1">
    <source>
        <dbReference type="EMBL" id="PMD37136.1"/>
    </source>
</evidence>
<reference evidence="1 2" key="1">
    <citation type="submission" date="2016-04" db="EMBL/GenBank/DDBJ databases">
        <title>A degradative enzymes factory behind the ericoid mycorrhizal symbiosis.</title>
        <authorList>
            <consortium name="DOE Joint Genome Institute"/>
            <person name="Martino E."/>
            <person name="Morin E."/>
            <person name="Grelet G."/>
            <person name="Kuo A."/>
            <person name="Kohler A."/>
            <person name="Daghino S."/>
            <person name="Barry K."/>
            <person name="Choi C."/>
            <person name="Cichocki N."/>
            <person name="Clum A."/>
            <person name="Copeland A."/>
            <person name="Hainaut M."/>
            <person name="Haridas S."/>
            <person name="Labutti K."/>
            <person name="Lindquist E."/>
            <person name="Lipzen A."/>
            <person name="Khouja H.-R."/>
            <person name="Murat C."/>
            <person name="Ohm R."/>
            <person name="Olson A."/>
            <person name="Spatafora J."/>
            <person name="Veneault-Fourrey C."/>
            <person name="Henrissat B."/>
            <person name="Grigoriev I."/>
            <person name="Martin F."/>
            <person name="Perotto S."/>
        </authorList>
    </citation>
    <scope>NUCLEOTIDE SEQUENCE [LARGE SCALE GENOMIC DNA]</scope>
    <source>
        <strain evidence="1 2">F</strain>
    </source>
</reference>
<keyword evidence="2" id="KW-1185">Reference proteome</keyword>
<sequence length="205" mass="23397">MSNLTVQQNSFIAAMLKDPSLARHVVSLTWTYHRSLGGQSREEEERIWEVFALLDNVKDLDISFFLGHFTWRHYDAVVPPPVFPRASRIRIGGNASYAIFRAIMSNPSKLIDMELNNLQAFDQSRDGQPMNMVMGLPDAPETEEEAGWPLLRHTGPVHGHLHPLIGQLSNLQHLHLHIVGQQHPDEPNWPDEREAKQYKEIATLI</sequence>